<reference evidence="2" key="2">
    <citation type="submission" date="2025-08" db="UniProtKB">
        <authorList>
            <consortium name="RefSeq"/>
        </authorList>
    </citation>
    <scope>IDENTIFICATION</scope>
    <source>
        <tissue evidence="2">Leaf</tissue>
    </source>
</reference>
<dbReference type="GeneID" id="130467816"/>
<sequence length="77" mass="8809">MVKLGMLIVDIENHHALHKRVDQLCTSAIKWTELKRKTKDVDMKVISFTQQGYWVSSSVGANFMPCIITDSRSMLAR</sequence>
<name>A0ABM3RAP8_SPIOL</name>
<keyword evidence="1" id="KW-1185">Reference proteome</keyword>
<reference evidence="1" key="1">
    <citation type="journal article" date="2021" name="Nat. Commun.">
        <title>Genomic analyses provide insights into spinach domestication and the genetic basis of agronomic traits.</title>
        <authorList>
            <person name="Cai X."/>
            <person name="Sun X."/>
            <person name="Xu C."/>
            <person name="Sun H."/>
            <person name="Wang X."/>
            <person name="Ge C."/>
            <person name="Zhang Z."/>
            <person name="Wang Q."/>
            <person name="Fei Z."/>
            <person name="Jiao C."/>
            <person name="Wang Q."/>
        </authorList>
    </citation>
    <scope>NUCLEOTIDE SEQUENCE [LARGE SCALE GENOMIC DNA]</scope>
    <source>
        <strain evidence="1">cv. Varoflay</strain>
    </source>
</reference>
<organism evidence="1 2">
    <name type="scientific">Spinacia oleracea</name>
    <name type="common">Spinach</name>
    <dbReference type="NCBI Taxonomy" id="3562"/>
    <lineage>
        <taxon>Eukaryota</taxon>
        <taxon>Viridiplantae</taxon>
        <taxon>Streptophyta</taxon>
        <taxon>Embryophyta</taxon>
        <taxon>Tracheophyta</taxon>
        <taxon>Spermatophyta</taxon>
        <taxon>Magnoliopsida</taxon>
        <taxon>eudicotyledons</taxon>
        <taxon>Gunneridae</taxon>
        <taxon>Pentapetalae</taxon>
        <taxon>Caryophyllales</taxon>
        <taxon>Chenopodiaceae</taxon>
        <taxon>Chenopodioideae</taxon>
        <taxon>Anserineae</taxon>
        <taxon>Spinacia</taxon>
    </lineage>
</organism>
<evidence type="ECO:0000313" key="1">
    <source>
        <dbReference type="Proteomes" id="UP000813463"/>
    </source>
</evidence>
<gene>
    <name evidence="2" type="primary">LOC130467816</name>
</gene>
<dbReference type="Proteomes" id="UP000813463">
    <property type="component" value="Chromosome 2"/>
</dbReference>
<evidence type="ECO:0000313" key="2">
    <source>
        <dbReference type="RefSeq" id="XP_056692684.1"/>
    </source>
</evidence>
<dbReference type="RefSeq" id="XP_056692684.1">
    <property type="nucleotide sequence ID" value="XM_056836706.1"/>
</dbReference>
<protein>
    <submittedName>
        <fullName evidence="2">Uncharacterized protein isoform X2</fullName>
    </submittedName>
</protein>
<accession>A0ABM3RAP8</accession>
<proteinExistence type="predicted"/>